<dbReference type="InterPro" id="IPR049492">
    <property type="entry name" value="BD-FAE-like_dom"/>
</dbReference>
<dbReference type="Pfam" id="PF20434">
    <property type="entry name" value="BD-FAE"/>
    <property type="match status" value="1"/>
</dbReference>
<comment type="caution">
    <text evidence="4">The sequence shown here is derived from an EMBL/GenBank/DDBJ whole genome shotgun (WGS) entry which is preliminary data.</text>
</comment>
<dbReference type="PANTHER" id="PTHR48081:SF13">
    <property type="entry name" value="ALPHA_BETA HYDROLASE"/>
    <property type="match status" value="1"/>
</dbReference>
<dbReference type="RefSeq" id="WP_154530567.1">
    <property type="nucleotide sequence ID" value="NZ_JAQXTV010000051.1"/>
</dbReference>
<dbReference type="Gene3D" id="3.40.50.1820">
    <property type="entry name" value="alpha/beta hydrolase"/>
    <property type="match status" value="1"/>
</dbReference>
<proteinExistence type="predicted"/>
<organism evidence="4 5">
    <name type="scientific">Inconstantimicrobium porci</name>
    <dbReference type="NCBI Taxonomy" id="2652291"/>
    <lineage>
        <taxon>Bacteria</taxon>
        <taxon>Bacillati</taxon>
        <taxon>Bacillota</taxon>
        <taxon>Clostridia</taxon>
        <taxon>Eubacteriales</taxon>
        <taxon>Clostridiaceae</taxon>
        <taxon>Inconstantimicrobium</taxon>
    </lineage>
</organism>
<name>A0A7X2MX30_9CLOT</name>
<evidence type="ECO:0000259" key="3">
    <source>
        <dbReference type="Pfam" id="PF20434"/>
    </source>
</evidence>
<dbReference type="PANTHER" id="PTHR48081">
    <property type="entry name" value="AB HYDROLASE SUPERFAMILY PROTEIN C4A8.06C"/>
    <property type="match status" value="1"/>
</dbReference>
<keyword evidence="5" id="KW-1185">Reference proteome</keyword>
<keyword evidence="2" id="KW-0472">Membrane</keyword>
<keyword evidence="2" id="KW-1133">Transmembrane helix</keyword>
<dbReference type="InterPro" id="IPR029058">
    <property type="entry name" value="AB_hydrolase_fold"/>
</dbReference>
<gene>
    <name evidence="4" type="ORF">FYJ33_04460</name>
</gene>
<keyword evidence="2" id="KW-0812">Transmembrane</keyword>
<evidence type="ECO:0000313" key="4">
    <source>
        <dbReference type="EMBL" id="MSR90688.1"/>
    </source>
</evidence>
<dbReference type="EMBL" id="VULX01000003">
    <property type="protein sequence ID" value="MSR90688.1"/>
    <property type="molecule type" value="Genomic_DNA"/>
</dbReference>
<dbReference type="GO" id="GO:0016787">
    <property type="term" value="F:hydrolase activity"/>
    <property type="evidence" value="ECO:0007669"/>
    <property type="project" value="UniProtKB-KW"/>
</dbReference>
<keyword evidence="1 4" id="KW-0378">Hydrolase</keyword>
<protein>
    <submittedName>
        <fullName evidence="4">Alpha/beta hydrolase</fullName>
    </submittedName>
</protein>
<feature type="transmembrane region" description="Helical" evidence="2">
    <location>
        <begin position="6"/>
        <end position="23"/>
    </location>
</feature>
<dbReference type="InterPro" id="IPR050300">
    <property type="entry name" value="GDXG_lipolytic_enzyme"/>
</dbReference>
<dbReference type="Proteomes" id="UP000460287">
    <property type="component" value="Unassembled WGS sequence"/>
</dbReference>
<evidence type="ECO:0000313" key="5">
    <source>
        <dbReference type="Proteomes" id="UP000460287"/>
    </source>
</evidence>
<dbReference type="AlphaFoldDB" id="A0A7X2MX30"/>
<reference evidence="4 5" key="1">
    <citation type="submission" date="2019-08" db="EMBL/GenBank/DDBJ databases">
        <title>In-depth cultivation of the pig gut microbiome towards novel bacterial diversity and tailored functional studies.</title>
        <authorList>
            <person name="Wylensek D."/>
            <person name="Hitch T.C.A."/>
            <person name="Clavel T."/>
        </authorList>
    </citation>
    <scope>NUCLEOTIDE SEQUENCE [LARGE SCALE GENOMIC DNA]</scope>
    <source>
        <strain evidence="4 5">WCA-383-APC-5B</strain>
    </source>
</reference>
<feature type="domain" description="BD-FAE-like" evidence="3">
    <location>
        <begin position="75"/>
        <end position="278"/>
    </location>
</feature>
<dbReference type="SUPFAM" id="SSF53474">
    <property type="entry name" value="alpha/beta-Hydrolases"/>
    <property type="match status" value="1"/>
</dbReference>
<evidence type="ECO:0000256" key="2">
    <source>
        <dbReference type="SAM" id="Phobius"/>
    </source>
</evidence>
<accession>A0A7X2MX30</accession>
<evidence type="ECO:0000256" key="1">
    <source>
        <dbReference type="ARBA" id="ARBA00022801"/>
    </source>
</evidence>
<sequence>MKKFFKYTFITILCSVVIILVIFRNRIMLTYNLVHYVVSLKDNKVSYSINNMETLKTMDHKNIIYKKVNGRLQTLDIYSSKKETDKLSPVILYVHGGSWAYGDKSIPEFLSPVLEMLREQGYTIISTSYELMKDKVIFEDQVSDVKDTIRWIYKNGSMYNLNKNEIGIIGISSGAHLSLMASYSDNNHFIGDPSLKQYSSSVKYIIDFSGPTDLSTLNIKEVAPELYHVAEAAYNKDLLIDSYSPLKYINKNIPSTLIIHSKADTMVPYVNSSILYSKIKESKGRARMVSLSSSDHTLKNISQDDIKLLVTEILKFIILNSPL</sequence>